<sequence>MTRYFVRTRQLITAKVMGMIPYKQELVVGTGKLDNLADLLEKEEITSVFVITTPGMVKRGSLAGLTKLVSAIVFLQRYS</sequence>
<evidence type="ECO:0000313" key="1">
    <source>
        <dbReference type="EMBL" id="MET3643412.1"/>
    </source>
</evidence>
<comment type="caution">
    <text evidence="1">The sequence shown here is derived from an EMBL/GenBank/DDBJ whole genome shotgun (WGS) entry which is preliminary data.</text>
</comment>
<reference evidence="1 2" key="1">
    <citation type="submission" date="2024-06" db="EMBL/GenBank/DDBJ databases">
        <title>Genomic Encyclopedia of Type Strains, Phase IV (KMG-IV): sequencing the most valuable type-strain genomes for metagenomic binning, comparative biology and taxonomic classification.</title>
        <authorList>
            <person name="Goeker M."/>
        </authorList>
    </citation>
    <scope>NUCLEOTIDE SEQUENCE [LARGE SCALE GENOMIC DNA]</scope>
    <source>
        <strain evidence="1 2">DSM 15349</strain>
    </source>
</reference>
<accession>A0ABV2JHM7</accession>
<organism evidence="1 2">
    <name type="scientific">Streptococcus gallinaceus</name>
    <dbReference type="NCBI Taxonomy" id="165758"/>
    <lineage>
        <taxon>Bacteria</taxon>
        <taxon>Bacillati</taxon>
        <taxon>Bacillota</taxon>
        <taxon>Bacilli</taxon>
        <taxon>Lactobacillales</taxon>
        <taxon>Streptococcaceae</taxon>
        <taxon>Streptococcus</taxon>
    </lineage>
</organism>
<name>A0ABV2JHM7_9STRE</name>
<dbReference type="RefSeq" id="WP_253365910.1">
    <property type="nucleotide sequence ID" value="NZ_JALJXU010000008.1"/>
</dbReference>
<keyword evidence="2" id="KW-1185">Reference proteome</keyword>
<protein>
    <submittedName>
        <fullName evidence="1">Alcohol dehydrogenase class IV</fullName>
    </submittedName>
</protein>
<dbReference type="Proteomes" id="UP001549055">
    <property type="component" value="Unassembled WGS sequence"/>
</dbReference>
<proteinExistence type="predicted"/>
<dbReference type="EMBL" id="JBEPMK010000001">
    <property type="protein sequence ID" value="MET3643412.1"/>
    <property type="molecule type" value="Genomic_DNA"/>
</dbReference>
<evidence type="ECO:0000313" key="2">
    <source>
        <dbReference type="Proteomes" id="UP001549055"/>
    </source>
</evidence>
<gene>
    <name evidence="1" type="ORF">ABID27_000029</name>
</gene>